<dbReference type="InParanoid" id="A0A259TUZ9"/>
<organism evidence="3 4">
    <name type="scientific">Rubricoccus marinus</name>
    <dbReference type="NCBI Taxonomy" id="716817"/>
    <lineage>
        <taxon>Bacteria</taxon>
        <taxon>Pseudomonadati</taxon>
        <taxon>Rhodothermota</taxon>
        <taxon>Rhodothermia</taxon>
        <taxon>Rhodothermales</taxon>
        <taxon>Rubricoccaceae</taxon>
        <taxon>Rubricoccus</taxon>
    </lineage>
</organism>
<keyword evidence="4" id="KW-1185">Reference proteome</keyword>
<feature type="signal peptide" evidence="2">
    <location>
        <begin position="1"/>
        <end position="25"/>
    </location>
</feature>
<evidence type="ECO:0000313" key="4">
    <source>
        <dbReference type="Proteomes" id="UP000216446"/>
    </source>
</evidence>
<dbReference type="Proteomes" id="UP000216446">
    <property type="component" value="Unassembled WGS sequence"/>
</dbReference>
<dbReference type="RefSeq" id="WP_094551586.1">
    <property type="nucleotide sequence ID" value="NZ_MQWB01000010.1"/>
</dbReference>
<gene>
    <name evidence="3" type="ORF">BSZ36_17370</name>
</gene>
<keyword evidence="1" id="KW-0472">Membrane</keyword>
<accession>A0A259TUZ9</accession>
<name>A0A259TUZ9_9BACT</name>
<keyword evidence="2" id="KW-0732">Signal</keyword>
<feature type="chain" id="PRO_5013079410" evidence="2">
    <location>
        <begin position="26"/>
        <end position="172"/>
    </location>
</feature>
<protein>
    <submittedName>
        <fullName evidence="3">Uncharacterized protein</fullName>
    </submittedName>
</protein>
<sequence>MRNQPAFSTRTLLLALLLAPVGAFAQESIIVLATPTQTEAAGPGGGAVAPGSIGNVALQGTASGVGYVVFAAGAYGLIAVLDPEAVNDDGPSARALLVAALGGAAGAGVGAYLGGGRRGNAWVDIGGTLLASGGYTLLLLALDSVTDATAPAVIGLPIISVGVSVALDRFAR</sequence>
<keyword evidence="1" id="KW-1133">Transmembrane helix</keyword>
<feature type="transmembrane region" description="Helical" evidence="1">
    <location>
        <begin position="148"/>
        <end position="167"/>
    </location>
</feature>
<feature type="transmembrane region" description="Helical" evidence="1">
    <location>
        <begin position="95"/>
        <end position="114"/>
    </location>
</feature>
<dbReference type="AlphaFoldDB" id="A0A259TUZ9"/>
<comment type="caution">
    <text evidence="3">The sequence shown here is derived from an EMBL/GenBank/DDBJ whole genome shotgun (WGS) entry which is preliminary data.</text>
</comment>
<proteinExistence type="predicted"/>
<keyword evidence="1" id="KW-0812">Transmembrane</keyword>
<evidence type="ECO:0000256" key="1">
    <source>
        <dbReference type="SAM" id="Phobius"/>
    </source>
</evidence>
<dbReference type="EMBL" id="MQWB01000010">
    <property type="protein sequence ID" value="OZC01447.1"/>
    <property type="molecule type" value="Genomic_DNA"/>
</dbReference>
<evidence type="ECO:0000313" key="3">
    <source>
        <dbReference type="EMBL" id="OZC01447.1"/>
    </source>
</evidence>
<reference evidence="3 4" key="1">
    <citation type="submission" date="2016-11" db="EMBL/GenBank/DDBJ databases">
        <title>Study of marine rhodopsin-containing bacteria.</title>
        <authorList>
            <person name="Yoshizawa S."/>
            <person name="Kumagai Y."/>
            <person name="Kogure K."/>
        </authorList>
    </citation>
    <scope>NUCLEOTIDE SEQUENCE [LARGE SCALE GENOMIC DNA]</scope>
    <source>
        <strain evidence="3 4">SG-29</strain>
    </source>
</reference>
<evidence type="ECO:0000256" key="2">
    <source>
        <dbReference type="SAM" id="SignalP"/>
    </source>
</evidence>